<protein>
    <submittedName>
        <fullName evidence="2">Cell division protein Fic</fullName>
    </submittedName>
    <submittedName>
        <fullName evidence="3">Restriction modification system DNA specificity domain:Filamentation induced by cAMP protein Fic</fullName>
    </submittedName>
</protein>
<evidence type="ECO:0000259" key="1">
    <source>
        <dbReference type="Pfam" id="PF08279"/>
    </source>
</evidence>
<accession>A0A1N6MRH3</accession>
<keyword evidence="2" id="KW-0131">Cell cycle</keyword>
<keyword evidence="5" id="KW-1185">Reference proteome</keyword>
<dbReference type="EMBL" id="FTLG01000022">
    <property type="protein sequence ID" value="SIP71448.1"/>
    <property type="molecule type" value="Genomic_DNA"/>
</dbReference>
<dbReference type="InterPro" id="IPR013196">
    <property type="entry name" value="HTH_11"/>
</dbReference>
<dbReference type="AlphaFoldDB" id="A0A1N6MRH3"/>
<reference evidence="4" key="2">
    <citation type="submission" date="2016-12" db="EMBL/GenBank/DDBJ databases">
        <authorList>
            <person name="Gaudriault S."/>
        </authorList>
    </citation>
    <scope>NUCLEOTIDE SEQUENCE [LARGE SCALE GENOMIC DNA]</scope>
    <source>
        <strain evidence="4">HGB1681 (deposited as PTA-6826 in the American Type Culture Collection)</strain>
    </source>
</reference>
<sequence>MLDKLVEVFQESIDTVNPDMTAMSEEISEEISEENSPVLNATAKKILSMIASDPAITIAQLADNLRVTPRTIERNIKILQECGYLIRVGAKKGGYWRIR</sequence>
<dbReference type="Pfam" id="PF08279">
    <property type="entry name" value="HTH_11"/>
    <property type="match status" value="1"/>
</dbReference>
<evidence type="ECO:0000313" key="5">
    <source>
        <dbReference type="Proteomes" id="UP000224871"/>
    </source>
</evidence>
<organism evidence="3 4">
    <name type="scientific">Xenorhabdus innexi</name>
    <dbReference type="NCBI Taxonomy" id="290109"/>
    <lineage>
        <taxon>Bacteria</taxon>
        <taxon>Pseudomonadati</taxon>
        <taxon>Pseudomonadota</taxon>
        <taxon>Gammaproteobacteria</taxon>
        <taxon>Enterobacterales</taxon>
        <taxon>Morganellaceae</taxon>
        <taxon>Xenorhabdus</taxon>
    </lineage>
</organism>
<evidence type="ECO:0000313" key="2">
    <source>
        <dbReference type="EMBL" id="PHM38456.1"/>
    </source>
</evidence>
<evidence type="ECO:0000313" key="4">
    <source>
        <dbReference type="Proteomes" id="UP000196435"/>
    </source>
</evidence>
<dbReference type="EMBL" id="NIBU01000002">
    <property type="protein sequence ID" value="PHM38456.1"/>
    <property type="molecule type" value="Genomic_DNA"/>
</dbReference>
<reference evidence="3" key="1">
    <citation type="submission" date="2016-12" db="EMBL/GenBank/DDBJ databases">
        <authorList>
            <person name="Song W.-J."/>
            <person name="Kurnit D.M."/>
        </authorList>
    </citation>
    <scope>NUCLEOTIDE SEQUENCE [LARGE SCALE GENOMIC DNA]</scope>
    <source>
        <strain evidence="3">HGB1681</strain>
    </source>
</reference>
<dbReference type="SUPFAM" id="SSF46785">
    <property type="entry name" value="Winged helix' DNA-binding domain"/>
    <property type="match status" value="1"/>
</dbReference>
<evidence type="ECO:0000313" key="3">
    <source>
        <dbReference type="EMBL" id="SIP71448.1"/>
    </source>
</evidence>
<dbReference type="InterPro" id="IPR011991">
    <property type="entry name" value="ArsR-like_HTH"/>
</dbReference>
<keyword evidence="2" id="KW-0132">Cell division</keyword>
<name>A0A1N6MRH3_9GAMM</name>
<dbReference type="Proteomes" id="UP000224871">
    <property type="component" value="Unassembled WGS sequence"/>
</dbReference>
<dbReference type="InterPro" id="IPR036390">
    <property type="entry name" value="WH_DNA-bd_sf"/>
</dbReference>
<dbReference type="GO" id="GO:0006355">
    <property type="term" value="P:regulation of DNA-templated transcription"/>
    <property type="evidence" value="ECO:0007669"/>
    <property type="project" value="UniProtKB-ARBA"/>
</dbReference>
<proteinExistence type="predicted"/>
<dbReference type="Proteomes" id="UP000196435">
    <property type="component" value="Unassembled WGS sequence"/>
</dbReference>
<gene>
    <name evidence="2" type="ORF">Xinn_00153</name>
    <name evidence="3" type="ORF">XIS1_1180001</name>
</gene>
<dbReference type="InterPro" id="IPR036388">
    <property type="entry name" value="WH-like_DNA-bd_sf"/>
</dbReference>
<reference evidence="2 5" key="3">
    <citation type="journal article" date="2017" name="Nat. Microbiol.">
        <title>Natural product diversity associated with the nematode symbionts Photorhabdus and Xenorhabdus.</title>
        <authorList>
            <person name="Tobias N.J."/>
            <person name="Wolff H."/>
            <person name="Djahanschiri B."/>
            <person name="Grundmann F."/>
            <person name="Kronenwerth M."/>
            <person name="Shi Y.M."/>
            <person name="Simonyi S."/>
            <person name="Grun P."/>
            <person name="Shapiro-Ilan D."/>
            <person name="Pidot S.J."/>
            <person name="Stinear T.P."/>
            <person name="Ebersberger I."/>
            <person name="Bode H.B."/>
        </authorList>
    </citation>
    <scope>NUCLEOTIDE SEQUENCE [LARGE SCALE GENOMIC DNA]</scope>
    <source>
        <strain evidence="2 5">DSM 16336</strain>
    </source>
</reference>
<dbReference type="GO" id="GO:0051301">
    <property type="term" value="P:cell division"/>
    <property type="evidence" value="ECO:0007669"/>
    <property type="project" value="UniProtKB-KW"/>
</dbReference>
<feature type="domain" description="Helix-turn-helix type 11" evidence="1">
    <location>
        <begin position="44"/>
        <end position="95"/>
    </location>
</feature>
<dbReference type="Gene3D" id="1.10.10.10">
    <property type="entry name" value="Winged helix-like DNA-binding domain superfamily/Winged helix DNA-binding domain"/>
    <property type="match status" value="1"/>
</dbReference>
<dbReference type="CDD" id="cd00090">
    <property type="entry name" value="HTH_ARSR"/>
    <property type="match status" value="1"/>
</dbReference>